<keyword evidence="2" id="KW-0808">Transferase</keyword>
<dbReference type="InterPro" id="IPR043130">
    <property type="entry name" value="CDP-OH_PTrfase_TM_dom"/>
</dbReference>
<reference evidence="2" key="1">
    <citation type="submission" date="2017-05" db="EMBL/GenBank/DDBJ databases">
        <authorList>
            <person name="Song R."/>
            <person name="Chenine A.L."/>
            <person name="Ruprecht R.M."/>
        </authorList>
    </citation>
    <scope>NUCLEOTIDE SEQUENCE</scope>
    <source>
        <strain evidence="2">ORNL</strain>
    </source>
</reference>
<organism evidence="2 3">
    <name type="scientific">Desulfobulbus oralis</name>
    <dbReference type="NCBI Taxonomy" id="1986146"/>
    <lineage>
        <taxon>Bacteria</taxon>
        <taxon>Pseudomonadati</taxon>
        <taxon>Thermodesulfobacteriota</taxon>
        <taxon>Desulfobulbia</taxon>
        <taxon>Desulfobulbales</taxon>
        <taxon>Desulfobulbaceae</taxon>
        <taxon>Desulfobulbus</taxon>
    </lineage>
</organism>
<protein>
    <submittedName>
        <fullName evidence="2">CDP-alcohol phosphatidyltransferase</fullName>
    </submittedName>
</protein>
<keyword evidence="3" id="KW-1185">Reference proteome</keyword>
<feature type="transmembrane region" description="Helical" evidence="1">
    <location>
        <begin position="117"/>
        <end position="137"/>
    </location>
</feature>
<keyword evidence="1" id="KW-0472">Membrane</keyword>
<dbReference type="RefSeq" id="WP_104936012.1">
    <property type="nucleotide sequence ID" value="NZ_CP021255.1"/>
</dbReference>
<gene>
    <name evidence="2" type="ORF">CAY53_03825</name>
</gene>
<evidence type="ECO:0000256" key="1">
    <source>
        <dbReference type="SAM" id="Phobius"/>
    </source>
</evidence>
<dbReference type="GO" id="GO:0008654">
    <property type="term" value="P:phospholipid biosynthetic process"/>
    <property type="evidence" value="ECO:0007669"/>
    <property type="project" value="InterPro"/>
</dbReference>
<dbReference type="AlphaFoldDB" id="A0A2L1GM13"/>
<evidence type="ECO:0000313" key="2">
    <source>
        <dbReference type="EMBL" id="AVD70719.1"/>
    </source>
</evidence>
<dbReference type="GO" id="GO:0016020">
    <property type="term" value="C:membrane"/>
    <property type="evidence" value="ECO:0007669"/>
    <property type="project" value="InterPro"/>
</dbReference>
<dbReference type="OrthoDB" id="1034332at2"/>
<feature type="transmembrane region" description="Helical" evidence="1">
    <location>
        <begin position="149"/>
        <end position="165"/>
    </location>
</feature>
<dbReference type="Proteomes" id="UP000239867">
    <property type="component" value="Chromosome"/>
</dbReference>
<dbReference type="KEGG" id="deo:CAY53_03825"/>
<proteinExistence type="predicted"/>
<dbReference type="InterPro" id="IPR000462">
    <property type="entry name" value="CDP-OH_P_trans"/>
</dbReference>
<dbReference type="GO" id="GO:0016780">
    <property type="term" value="F:phosphotransferase activity, for other substituted phosphate groups"/>
    <property type="evidence" value="ECO:0007669"/>
    <property type="project" value="InterPro"/>
</dbReference>
<sequence>MSIYKLKPAFQWLLRPQVKRLAQRGVTPNQITCFALAGSAAVGMVLCLFPWHGLFVLLPVWFFLRMALNAMDGMMAREYGQQTVFGCYLNELADIVADAFLYLPFAQLPEFWPPSVLLFIFLAALAETAGILGALAGASRRYDGPLGKSDRAALLGLLALVLVFVPRSGLYALVFPVLDTLLCLTICNRIRHGMKEAAAKRNP</sequence>
<name>A0A2L1GM13_9BACT</name>
<keyword evidence="1" id="KW-0812">Transmembrane</keyword>
<evidence type="ECO:0000313" key="3">
    <source>
        <dbReference type="Proteomes" id="UP000239867"/>
    </source>
</evidence>
<dbReference type="EMBL" id="CP021255">
    <property type="protein sequence ID" value="AVD70719.1"/>
    <property type="molecule type" value="Genomic_DNA"/>
</dbReference>
<dbReference type="Gene3D" id="1.20.120.1760">
    <property type="match status" value="1"/>
</dbReference>
<reference evidence="2" key="2">
    <citation type="journal article" date="2018" name="MBio">
        <title>Insights into the evolution of host association through the isolation and characterization of a novel human periodontal pathobiont, Desulfobulbus oralis.</title>
        <authorList>
            <person name="Cross K.L."/>
            <person name="Chirania P."/>
            <person name="Xiong W."/>
            <person name="Beall C.J."/>
            <person name="Elkins J.G."/>
            <person name="Giannone R.J."/>
            <person name="Griffen A.L."/>
            <person name="Guss A.M."/>
            <person name="Hettich R.L."/>
            <person name="Joshi S.S."/>
            <person name="Mokrzan E.M."/>
            <person name="Martin R.K."/>
            <person name="Zhulin I.B."/>
            <person name="Leys E.J."/>
            <person name="Podar M."/>
        </authorList>
    </citation>
    <scope>NUCLEOTIDE SEQUENCE [LARGE SCALE GENOMIC DNA]</scope>
    <source>
        <strain evidence="2">ORNL</strain>
    </source>
</reference>
<keyword evidence="1" id="KW-1133">Transmembrane helix</keyword>
<dbReference type="Pfam" id="PF01066">
    <property type="entry name" value="CDP-OH_P_transf"/>
    <property type="match status" value="1"/>
</dbReference>
<accession>A0A2L1GM13</accession>
<feature type="transmembrane region" description="Helical" evidence="1">
    <location>
        <begin position="85"/>
        <end position="105"/>
    </location>
</feature>
<feature type="transmembrane region" description="Helical" evidence="1">
    <location>
        <begin position="34"/>
        <end position="64"/>
    </location>
</feature>